<dbReference type="RefSeq" id="WP_059061241.1">
    <property type="nucleotide sequence ID" value="NZ_LN879502.1"/>
</dbReference>
<gene>
    <name evidence="7" type="ORF">PNK_1473</name>
</gene>
<evidence type="ECO:0000313" key="7">
    <source>
        <dbReference type="EMBL" id="CUI17084.1"/>
    </source>
</evidence>
<dbReference type="AlphaFoldDB" id="A0A0U5CQE2"/>
<reference evidence="8" key="1">
    <citation type="submission" date="2015-09" db="EMBL/GenBank/DDBJ databases">
        <authorList>
            <person name="Bertelli C."/>
        </authorList>
    </citation>
    <scope>NUCLEOTIDE SEQUENCE [LARGE SCALE GENOMIC DNA]</scope>
    <source>
        <strain evidence="8">KNic</strain>
    </source>
</reference>
<organism evidence="7 8">
    <name type="scientific">Candidatus Protochlamydia naegleriophila</name>
    <dbReference type="NCBI Taxonomy" id="389348"/>
    <lineage>
        <taxon>Bacteria</taxon>
        <taxon>Pseudomonadati</taxon>
        <taxon>Chlamydiota</taxon>
        <taxon>Chlamydiia</taxon>
        <taxon>Parachlamydiales</taxon>
        <taxon>Parachlamydiaceae</taxon>
        <taxon>Candidatus Protochlamydia</taxon>
    </lineage>
</organism>
<feature type="transmembrane region" description="Helical" evidence="5">
    <location>
        <begin position="254"/>
        <end position="274"/>
    </location>
</feature>
<keyword evidence="8" id="KW-1185">Reference proteome</keyword>
<dbReference type="Gene3D" id="3.40.50.150">
    <property type="entry name" value="Vaccinia Virus protein VP39"/>
    <property type="match status" value="1"/>
</dbReference>
<dbReference type="CDD" id="cd02440">
    <property type="entry name" value="AdoMet_MTases"/>
    <property type="match status" value="1"/>
</dbReference>
<evidence type="ECO:0000256" key="5">
    <source>
        <dbReference type="SAM" id="Phobius"/>
    </source>
</evidence>
<dbReference type="STRING" id="389348.PNK_1473"/>
<feature type="domain" description="Methyltransferase type 11" evidence="6">
    <location>
        <begin position="81"/>
        <end position="174"/>
    </location>
</feature>
<evidence type="ECO:0000313" key="8">
    <source>
        <dbReference type="Proteomes" id="UP000069902"/>
    </source>
</evidence>
<keyword evidence="2" id="KW-0808">Transferase</keyword>
<evidence type="ECO:0000256" key="1">
    <source>
        <dbReference type="ARBA" id="ARBA00022603"/>
    </source>
</evidence>
<keyword evidence="5" id="KW-0472">Membrane</keyword>
<proteinExistence type="predicted"/>
<evidence type="ECO:0000256" key="3">
    <source>
        <dbReference type="ARBA" id="ARBA00022691"/>
    </source>
</evidence>
<evidence type="ECO:0000256" key="2">
    <source>
        <dbReference type="ARBA" id="ARBA00022679"/>
    </source>
</evidence>
<dbReference type="PANTHER" id="PTHR43464:SF19">
    <property type="entry name" value="UBIQUINONE BIOSYNTHESIS O-METHYLTRANSFERASE, MITOCHONDRIAL"/>
    <property type="match status" value="1"/>
</dbReference>
<protein>
    <submittedName>
        <fullName evidence="7">Conserved hypothetical membrane protein</fullName>
    </submittedName>
</protein>
<dbReference type="PANTHER" id="PTHR43464">
    <property type="entry name" value="METHYLTRANSFERASE"/>
    <property type="match status" value="1"/>
</dbReference>
<dbReference type="SUPFAM" id="SSF53335">
    <property type="entry name" value="S-adenosyl-L-methionine-dependent methyltransferases"/>
    <property type="match status" value="1"/>
</dbReference>
<dbReference type="KEGG" id="pnl:PNK_1473"/>
<keyword evidence="5" id="KW-1133">Transmembrane helix</keyword>
<name>A0A0U5CQE2_9BACT</name>
<dbReference type="PATRIC" id="fig|389348.3.peg.1653"/>
<dbReference type="GO" id="GO:0032259">
    <property type="term" value="P:methylation"/>
    <property type="evidence" value="ECO:0007669"/>
    <property type="project" value="UniProtKB-KW"/>
</dbReference>
<dbReference type="Proteomes" id="UP000069902">
    <property type="component" value="Chromosome cPNK"/>
</dbReference>
<keyword evidence="5" id="KW-0812">Transmembrane</keyword>
<dbReference type="Pfam" id="PF08241">
    <property type="entry name" value="Methyltransf_11"/>
    <property type="match status" value="1"/>
</dbReference>
<feature type="region of interest" description="Disordered" evidence="4">
    <location>
        <begin position="1"/>
        <end position="30"/>
    </location>
</feature>
<evidence type="ECO:0000256" key="4">
    <source>
        <dbReference type="SAM" id="MobiDB-lite"/>
    </source>
</evidence>
<dbReference type="GO" id="GO:0008757">
    <property type="term" value="F:S-adenosylmethionine-dependent methyltransferase activity"/>
    <property type="evidence" value="ECO:0007669"/>
    <property type="project" value="InterPro"/>
</dbReference>
<accession>A0A0U5CQE2</accession>
<evidence type="ECO:0000259" key="6">
    <source>
        <dbReference type="Pfam" id="PF08241"/>
    </source>
</evidence>
<dbReference type="InParanoid" id="A0A0U5CQE2"/>
<dbReference type="EMBL" id="LN879502">
    <property type="protein sequence ID" value="CUI17084.1"/>
    <property type="molecule type" value="Genomic_DNA"/>
</dbReference>
<dbReference type="InterPro" id="IPR013216">
    <property type="entry name" value="Methyltransf_11"/>
</dbReference>
<dbReference type="InterPro" id="IPR029063">
    <property type="entry name" value="SAM-dependent_MTases_sf"/>
</dbReference>
<keyword evidence="3" id="KW-0949">S-adenosyl-L-methionine</keyword>
<feature type="compositionally biased region" description="Low complexity" evidence="4">
    <location>
        <begin position="11"/>
        <end position="26"/>
    </location>
</feature>
<sequence>MADSRLNIVQTSPPSSSNSTPIGGSSRLSRQKENQAKFERLWLVDPEQFNPLRNWMQKERLERTWTLLNSHTELANKKVADIGCGAGVFSRLMRDAGANLEAIDIAENALKQLRKHDMHRIEAKQSGMPATTLPDHNYDVVVCTEIIAELHREDYRLFFAELARLVHPDGYVICSSPIDIHTDGGVHRLIELAQTEFDIIDSQTSYHALYIRLKHSLEAPSRYIQGWKNSTYRQEELNKRKGVSKLWYSLQTSFALVWLWILFNPLCSLLLTPFHKSRFFLLRMEALCQFLSDEKGISHYIFIAKRRPLTTVDPQERPIEKPRRKEIWD</sequence>
<keyword evidence="1" id="KW-0489">Methyltransferase</keyword>